<sequence length="295" mass="34154">MSRNSFEPAGWLYIKNESLIEKNKLPTNRTVMGRYLHMRTENALKPNNDLISALFGELEIVWAKSGIPIKQKKHVTLQLTSLWDEYRKLKKEDAKNLVSSKPTRSKKENTLQTKIKCFQEKLNKLCDISTSDCYQTLRSSRRQSWKTDWAFYENQKTTRTQNINAVDRNAKNVEIHSKKRDRIKLPNQWQCMTDKQIRDAIDLIDGKLDSTDCDEEEDFKGIPSKRKKSSESVSLSLPAKQLSKVMSQRQFIFLVRVIRLASTGCGTKIEGQRSQGKLLEELTEIYDGPLGLETY</sequence>
<comment type="caution">
    <text evidence="1">The sequence shown here is derived from an EMBL/GenBank/DDBJ whole genome shotgun (WGS) entry which is preliminary data.</text>
</comment>
<evidence type="ECO:0000313" key="2">
    <source>
        <dbReference type="Proteomes" id="UP001234178"/>
    </source>
</evidence>
<proteinExistence type="predicted"/>
<dbReference type="EMBL" id="JAOYFB010000001">
    <property type="protein sequence ID" value="KAK4003746.1"/>
    <property type="molecule type" value="Genomic_DNA"/>
</dbReference>
<keyword evidence="2" id="KW-1185">Reference proteome</keyword>
<gene>
    <name evidence="1" type="ORF">OUZ56_005501</name>
</gene>
<reference evidence="1 2" key="1">
    <citation type="journal article" date="2023" name="Nucleic Acids Res.">
        <title>The hologenome of Daphnia magna reveals possible DNA methylation and microbiome-mediated evolution of the host genome.</title>
        <authorList>
            <person name="Chaturvedi A."/>
            <person name="Li X."/>
            <person name="Dhandapani V."/>
            <person name="Marshall H."/>
            <person name="Kissane S."/>
            <person name="Cuenca-Cambronero M."/>
            <person name="Asole G."/>
            <person name="Calvet F."/>
            <person name="Ruiz-Romero M."/>
            <person name="Marangio P."/>
            <person name="Guigo R."/>
            <person name="Rago D."/>
            <person name="Mirbahai L."/>
            <person name="Eastwood N."/>
            <person name="Colbourne J.K."/>
            <person name="Zhou J."/>
            <person name="Mallon E."/>
            <person name="Orsini L."/>
        </authorList>
    </citation>
    <scope>NUCLEOTIDE SEQUENCE [LARGE SCALE GENOMIC DNA]</scope>
    <source>
        <strain evidence="1">LRV0_1</strain>
    </source>
</reference>
<organism evidence="1 2">
    <name type="scientific">Daphnia magna</name>
    <dbReference type="NCBI Taxonomy" id="35525"/>
    <lineage>
        <taxon>Eukaryota</taxon>
        <taxon>Metazoa</taxon>
        <taxon>Ecdysozoa</taxon>
        <taxon>Arthropoda</taxon>
        <taxon>Crustacea</taxon>
        <taxon>Branchiopoda</taxon>
        <taxon>Diplostraca</taxon>
        <taxon>Cladocera</taxon>
        <taxon>Anomopoda</taxon>
        <taxon>Daphniidae</taxon>
        <taxon>Daphnia</taxon>
    </lineage>
</organism>
<dbReference type="Proteomes" id="UP001234178">
    <property type="component" value="Unassembled WGS sequence"/>
</dbReference>
<protein>
    <recommendedName>
        <fullName evidence="3">Cc8K15.2-like protein</fullName>
    </recommendedName>
</protein>
<name>A0ABQ9YT57_9CRUS</name>
<evidence type="ECO:0000313" key="1">
    <source>
        <dbReference type="EMBL" id="KAK4003746.1"/>
    </source>
</evidence>
<evidence type="ECO:0008006" key="3">
    <source>
        <dbReference type="Google" id="ProtNLM"/>
    </source>
</evidence>
<accession>A0ABQ9YT57</accession>